<keyword evidence="3" id="KW-1185">Reference proteome</keyword>
<evidence type="ECO:0000313" key="2">
    <source>
        <dbReference type="EnsemblProtists" id="Phyra96571"/>
    </source>
</evidence>
<dbReference type="OMA" id="EQKPLRM"/>
<dbReference type="InParanoid" id="H3HDY5"/>
<name>H3HDY5_PHYRM</name>
<dbReference type="Proteomes" id="UP000005238">
    <property type="component" value="Unassembled WGS sequence"/>
</dbReference>
<dbReference type="EMBL" id="DS566082">
    <property type="status" value="NOT_ANNOTATED_CDS"/>
    <property type="molecule type" value="Genomic_DNA"/>
</dbReference>
<dbReference type="EnsemblProtists" id="Phyra96571">
    <property type="protein sequence ID" value="Phyra96571"/>
    <property type="gene ID" value="Phyra96571"/>
</dbReference>
<organism evidence="2 3">
    <name type="scientific">Phytophthora ramorum</name>
    <name type="common">Sudden oak death agent</name>
    <dbReference type="NCBI Taxonomy" id="164328"/>
    <lineage>
        <taxon>Eukaryota</taxon>
        <taxon>Sar</taxon>
        <taxon>Stramenopiles</taxon>
        <taxon>Oomycota</taxon>
        <taxon>Peronosporomycetes</taxon>
        <taxon>Peronosporales</taxon>
        <taxon>Peronosporaceae</taxon>
        <taxon>Phytophthora</taxon>
    </lineage>
</organism>
<evidence type="ECO:0000256" key="1">
    <source>
        <dbReference type="SAM" id="MobiDB-lite"/>
    </source>
</evidence>
<proteinExistence type="predicted"/>
<reference evidence="3" key="1">
    <citation type="journal article" date="2006" name="Science">
        <title>Phytophthora genome sequences uncover evolutionary origins and mechanisms of pathogenesis.</title>
        <authorList>
            <person name="Tyler B.M."/>
            <person name="Tripathy S."/>
            <person name="Zhang X."/>
            <person name="Dehal P."/>
            <person name="Jiang R.H."/>
            <person name="Aerts A."/>
            <person name="Arredondo F.D."/>
            <person name="Baxter L."/>
            <person name="Bensasson D."/>
            <person name="Beynon J.L."/>
            <person name="Chapman J."/>
            <person name="Damasceno C.M."/>
            <person name="Dorrance A.E."/>
            <person name="Dou D."/>
            <person name="Dickerman A.W."/>
            <person name="Dubchak I.L."/>
            <person name="Garbelotto M."/>
            <person name="Gijzen M."/>
            <person name="Gordon S.G."/>
            <person name="Govers F."/>
            <person name="Grunwald N.J."/>
            <person name="Huang W."/>
            <person name="Ivors K.L."/>
            <person name="Jones R.W."/>
            <person name="Kamoun S."/>
            <person name="Krampis K."/>
            <person name="Lamour K.H."/>
            <person name="Lee M.K."/>
            <person name="McDonald W.H."/>
            <person name="Medina M."/>
            <person name="Meijer H.J."/>
            <person name="Nordberg E.K."/>
            <person name="Maclean D.J."/>
            <person name="Ospina-Giraldo M.D."/>
            <person name="Morris P.F."/>
            <person name="Phuntumart V."/>
            <person name="Putnam N.H."/>
            <person name="Rash S."/>
            <person name="Rose J.K."/>
            <person name="Sakihama Y."/>
            <person name="Salamov A.A."/>
            <person name="Savidor A."/>
            <person name="Scheuring C.F."/>
            <person name="Smith B.M."/>
            <person name="Sobral B.W."/>
            <person name="Terry A."/>
            <person name="Torto-Alalibo T.A."/>
            <person name="Win J."/>
            <person name="Xu Z."/>
            <person name="Zhang H."/>
            <person name="Grigoriev I.V."/>
            <person name="Rokhsar D.S."/>
            <person name="Boore J.L."/>
        </authorList>
    </citation>
    <scope>NUCLEOTIDE SEQUENCE [LARGE SCALE GENOMIC DNA]</scope>
    <source>
        <strain evidence="3">Pr102</strain>
    </source>
</reference>
<dbReference type="HOGENOM" id="CLU_2927619_0_0_1"/>
<accession>H3HDY5</accession>
<protein>
    <submittedName>
        <fullName evidence="2">Uncharacterized protein</fullName>
    </submittedName>
</protein>
<dbReference type="AlphaFoldDB" id="H3HDY5"/>
<reference evidence="2" key="2">
    <citation type="submission" date="2015-06" db="UniProtKB">
        <authorList>
            <consortium name="EnsemblProtists"/>
        </authorList>
    </citation>
    <scope>IDENTIFICATION</scope>
    <source>
        <strain evidence="2">Pr102</strain>
    </source>
</reference>
<sequence>MMQVSISGAWRDPTIMDAQDAPKPKPAPLSPEPQMQTHAHNAAPKSPAKSPGSLLKSPSAFEQKPLRMPKPMSI</sequence>
<evidence type="ECO:0000313" key="3">
    <source>
        <dbReference type="Proteomes" id="UP000005238"/>
    </source>
</evidence>
<feature type="region of interest" description="Disordered" evidence="1">
    <location>
        <begin position="1"/>
        <end position="74"/>
    </location>
</feature>